<keyword evidence="2" id="KW-1185">Reference proteome</keyword>
<name>A0AAD4H220_9FUNG</name>
<organism evidence="1 2">
    <name type="scientific">Linnemannia exigua</name>
    <dbReference type="NCBI Taxonomy" id="604196"/>
    <lineage>
        <taxon>Eukaryota</taxon>
        <taxon>Fungi</taxon>
        <taxon>Fungi incertae sedis</taxon>
        <taxon>Mucoromycota</taxon>
        <taxon>Mortierellomycotina</taxon>
        <taxon>Mortierellomycetes</taxon>
        <taxon>Mortierellales</taxon>
        <taxon>Mortierellaceae</taxon>
        <taxon>Linnemannia</taxon>
    </lineage>
</organism>
<gene>
    <name evidence="1" type="ORF">BGZ95_006555</name>
</gene>
<dbReference type="AlphaFoldDB" id="A0AAD4H220"/>
<comment type="caution">
    <text evidence="1">The sequence shown here is derived from an EMBL/GenBank/DDBJ whole genome shotgun (WGS) entry which is preliminary data.</text>
</comment>
<reference evidence="1" key="1">
    <citation type="journal article" date="2020" name="Fungal Divers.">
        <title>Resolving the Mortierellaceae phylogeny through synthesis of multi-gene phylogenetics and phylogenomics.</title>
        <authorList>
            <person name="Vandepol N."/>
            <person name="Liber J."/>
            <person name="Desiro A."/>
            <person name="Na H."/>
            <person name="Kennedy M."/>
            <person name="Barry K."/>
            <person name="Grigoriev I.V."/>
            <person name="Miller A.N."/>
            <person name="O'Donnell K."/>
            <person name="Stajich J.E."/>
            <person name="Bonito G."/>
        </authorList>
    </citation>
    <scope>NUCLEOTIDE SEQUENCE</scope>
    <source>
        <strain evidence="1">NRRL 28262</strain>
    </source>
</reference>
<dbReference type="EMBL" id="JAAAIL010003056">
    <property type="protein sequence ID" value="KAG0252685.1"/>
    <property type="molecule type" value="Genomic_DNA"/>
</dbReference>
<dbReference type="Proteomes" id="UP001194580">
    <property type="component" value="Unassembled WGS sequence"/>
</dbReference>
<protein>
    <submittedName>
        <fullName evidence="1">Uncharacterized protein</fullName>
    </submittedName>
</protein>
<evidence type="ECO:0000313" key="2">
    <source>
        <dbReference type="Proteomes" id="UP001194580"/>
    </source>
</evidence>
<evidence type="ECO:0000313" key="1">
    <source>
        <dbReference type="EMBL" id="KAG0252685.1"/>
    </source>
</evidence>
<proteinExistence type="predicted"/>
<sequence length="99" mass="11450">MHKEEETPRERFLNSQGILSTVEWVDDLQDQHECAKVIALFEMRAANILKALKDVQAKRFSRFLKDAVLAISRPIKAIHRIKEYIAADSSTPVKMVWDL</sequence>
<accession>A0AAD4H220</accession>